<dbReference type="EMBL" id="JAECZC010000009">
    <property type="protein sequence ID" value="MBH8561980.1"/>
    <property type="molecule type" value="Genomic_DNA"/>
</dbReference>
<reference evidence="5 6" key="1">
    <citation type="journal article" date="2021" name="Int. J. Syst. Evol. Microbiol.">
        <title>Amazonocrinis nigriterrae gen. nov., sp. nov., Atlanticothrix silvestris gen. nov., sp. nov. and Dendronalium phyllosphericum gen. nov., sp. nov., nostocacean cyanobacteria from Brazilian environments.</title>
        <authorList>
            <person name="Alvarenga D.O."/>
            <person name="Andreote A.P.D."/>
            <person name="Branco L.H.Z."/>
            <person name="Delbaje E."/>
            <person name="Cruz R.B."/>
            <person name="Varani A.M."/>
            <person name="Fiore M.F."/>
        </authorList>
    </citation>
    <scope>NUCLEOTIDE SEQUENCE [LARGE SCALE GENOMIC DNA]</scope>
    <source>
        <strain evidence="5 6">CENA67</strain>
    </source>
</reference>
<evidence type="ECO:0000313" key="6">
    <source>
        <dbReference type="Proteomes" id="UP000632766"/>
    </source>
</evidence>
<dbReference type="InterPro" id="IPR029063">
    <property type="entry name" value="SAM-dependent_MTases_sf"/>
</dbReference>
<protein>
    <submittedName>
        <fullName evidence="5">Class I SAM-dependent methyltransferase</fullName>
    </submittedName>
</protein>
<dbReference type="InterPro" id="IPR013216">
    <property type="entry name" value="Methyltransf_11"/>
</dbReference>
<keyword evidence="6" id="KW-1185">Reference proteome</keyword>
<dbReference type="CDD" id="cd02440">
    <property type="entry name" value="AdoMet_MTases"/>
    <property type="match status" value="1"/>
</dbReference>
<dbReference type="InterPro" id="IPR051052">
    <property type="entry name" value="Diverse_substrate_MTase"/>
</dbReference>
<keyword evidence="2 5" id="KW-0489">Methyltransferase</keyword>
<dbReference type="SUPFAM" id="SSF53335">
    <property type="entry name" value="S-adenosyl-L-methionine-dependent methyltransferases"/>
    <property type="match status" value="1"/>
</dbReference>
<dbReference type="PANTHER" id="PTHR44942">
    <property type="entry name" value="METHYLTRANSF_11 DOMAIN-CONTAINING PROTEIN"/>
    <property type="match status" value="1"/>
</dbReference>
<dbReference type="Pfam" id="PF08241">
    <property type="entry name" value="Methyltransf_11"/>
    <property type="match status" value="1"/>
</dbReference>
<name>A0A8J7HR27_9NOST</name>
<evidence type="ECO:0000256" key="3">
    <source>
        <dbReference type="ARBA" id="ARBA00022679"/>
    </source>
</evidence>
<dbReference type="PANTHER" id="PTHR44942:SF4">
    <property type="entry name" value="METHYLTRANSFERASE TYPE 11 DOMAIN-CONTAINING PROTEIN"/>
    <property type="match status" value="1"/>
</dbReference>
<evidence type="ECO:0000256" key="1">
    <source>
        <dbReference type="ARBA" id="ARBA00008361"/>
    </source>
</evidence>
<gene>
    <name evidence="5" type="ORF">I8748_07305</name>
</gene>
<evidence type="ECO:0000259" key="4">
    <source>
        <dbReference type="Pfam" id="PF08241"/>
    </source>
</evidence>
<dbReference type="GO" id="GO:0032259">
    <property type="term" value="P:methylation"/>
    <property type="evidence" value="ECO:0007669"/>
    <property type="project" value="UniProtKB-KW"/>
</dbReference>
<proteinExistence type="inferred from homology"/>
<organism evidence="5 6">
    <name type="scientific">Amazonocrinis nigriterrae CENA67</name>
    <dbReference type="NCBI Taxonomy" id="2794033"/>
    <lineage>
        <taxon>Bacteria</taxon>
        <taxon>Bacillati</taxon>
        <taxon>Cyanobacteriota</taxon>
        <taxon>Cyanophyceae</taxon>
        <taxon>Nostocales</taxon>
        <taxon>Nostocaceae</taxon>
        <taxon>Amazonocrinis</taxon>
        <taxon>Amazonocrinis nigriterrae</taxon>
    </lineage>
</organism>
<accession>A0A8J7HR27</accession>
<sequence>MDIKQPQSIDSQSIEEQFRNFLLSQMKNQGSSESKQLAWAQYMMDTSRQKKIVQDLLNYSGIDTINRHKALDIGCGLGSLLIELQAHFVQVCGIDINELYVEWSRKRAPNAEVVCGNAKKIPWSDESFDVVTSTDVFEHIDYDEQKIVASELMRVLKPGGYGIVIVPNRFQILDEHNKVLFGTWLPTVKREPYVKFFLKNNYYNQCWERTGSGWKHLFESQGFQVGIEPYYMKGWNFLKYALVIPPNRYKLYLKKM</sequence>
<dbReference type="AlphaFoldDB" id="A0A8J7HR27"/>
<feature type="domain" description="Methyltransferase type 11" evidence="4">
    <location>
        <begin position="71"/>
        <end position="163"/>
    </location>
</feature>
<evidence type="ECO:0000313" key="5">
    <source>
        <dbReference type="EMBL" id="MBH8561980.1"/>
    </source>
</evidence>
<comment type="similarity">
    <text evidence="1">Belongs to the methyltransferase superfamily.</text>
</comment>
<evidence type="ECO:0000256" key="2">
    <source>
        <dbReference type="ARBA" id="ARBA00022603"/>
    </source>
</evidence>
<dbReference type="Proteomes" id="UP000632766">
    <property type="component" value="Unassembled WGS sequence"/>
</dbReference>
<comment type="caution">
    <text evidence="5">The sequence shown here is derived from an EMBL/GenBank/DDBJ whole genome shotgun (WGS) entry which is preliminary data.</text>
</comment>
<dbReference type="RefSeq" id="WP_198123975.1">
    <property type="nucleotide sequence ID" value="NZ_JAECZC010000009.1"/>
</dbReference>
<dbReference type="GO" id="GO:0008757">
    <property type="term" value="F:S-adenosylmethionine-dependent methyltransferase activity"/>
    <property type="evidence" value="ECO:0007669"/>
    <property type="project" value="InterPro"/>
</dbReference>
<keyword evidence="3" id="KW-0808">Transferase</keyword>
<dbReference type="Gene3D" id="3.40.50.150">
    <property type="entry name" value="Vaccinia Virus protein VP39"/>
    <property type="match status" value="1"/>
</dbReference>